<accession>A0ABW8DB02</accession>
<name>A0ABW8DB02_9GAMM</name>
<evidence type="ECO:0000256" key="1">
    <source>
        <dbReference type="SAM" id="Phobius"/>
    </source>
</evidence>
<feature type="transmembrane region" description="Helical" evidence="1">
    <location>
        <begin position="132"/>
        <end position="157"/>
    </location>
</feature>
<evidence type="ECO:0000313" key="3">
    <source>
        <dbReference type="Proteomes" id="UP001615550"/>
    </source>
</evidence>
<proteinExistence type="predicted"/>
<dbReference type="Proteomes" id="UP001615550">
    <property type="component" value="Unassembled WGS sequence"/>
</dbReference>
<keyword evidence="3" id="KW-1185">Reference proteome</keyword>
<comment type="caution">
    <text evidence="2">The sequence shown here is derived from an EMBL/GenBank/DDBJ whole genome shotgun (WGS) entry which is preliminary data.</text>
</comment>
<keyword evidence="1" id="KW-1133">Transmembrane helix</keyword>
<keyword evidence="1" id="KW-0812">Transmembrane</keyword>
<evidence type="ECO:0000313" key="2">
    <source>
        <dbReference type="EMBL" id="MFJ1269884.1"/>
    </source>
</evidence>
<dbReference type="RefSeq" id="WP_400188699.1">
    <property type="nucleotide sequence ID" value="NZ_JBGORX010000010.1"/>
</dbReference>
<keyword evidence="1" id="KW-0472">Membrane</keyword>
<feature type="transmembrane region" description="Helical" evidence="1">
    <location>
        <begin position="178"/>
        <end position="198"/>
    </location>
</feature>
<feature type="transmembrane region" description="Helical" evidence="1">
    <location>
        <begin position="27"/>
        <end position="46"/>
    </location>
</feature>
<feature type="transmembrane region" description="Helical" evidence="1">
    <location>
        <begin position="210"/>
        <end position="232"/>
    </location>
</feature>
<sequence>MFQYAQEAWSTIDINEPDISNYSIKEILKLIATVFILGFSIFILVGKLEPQLLLFLINTLIPGCVILFLVVRTPNYIANTLNVMKGNRFSTLDRKKARKEVTKNSIRFLIIVLFYGSIITGTQLLCFYEKNFIFYLISYFVTFVTVCCYLFSSPLILFSQSSLTQAIGRSISSVFIKFFTIIQILFLDLLPGLFVMLLREVSRRYSRPSTLLSFNSILRFYPYLILSIGILYREVMGLTDIIDLSVPVETEKAPQDDGLHLGNEELY</sequence>
<feature type="transmembrane region" description="Helical" evidence="1">
    <location>
        <begin position="106"/>
        <end position="126"/>
    </location>
</feature>
<gene>
    <name evidence="2" type="ORF">ACD661_15080</name>
</gene>
<feature type="transmembrane region" description="Helical" evidence="1">
    <location>
        <begin position="52"/>
        <end position="71"/>
    </location>
</feature>
<dbReference type="EMBL" id="JBGORX010000010">
    <property type="protein sequence ID" value="MFJ1269884.1"/>
    <property type="molecule type" value="Genomic_DNA"/>
</dbReference>
<organism evidence="2 3">
    <name type="scientific">Legionella lytica</name>
    <dbReference type="NCBI Taxonomy" id="96232"/>
    <lineage>
        <taxon>Bacteria</taxon>
        <taxon>Pseudomonadati</taxon>
        <taxon>Pseudomonadota</taxon>
        <taxon>Gammaproteobacteria</taxon>
        <taxon>Legionellales</taxon>
        <taxon>Legionellaceae</taxon>
        <taxon>Legionella</taxon>
    </lineage>
</organism>
<protein>
    <submittedName>
        <fullName evidence="2">Uncharacterized protein</fullName>
    </submittedName>
</protein>
<reference evidence="2 3" key="1">
    <citation type="submission" date="2024-08" db="EMBL/GenBank/DDBJ databases">
        <title>Draft Genome Sequence of Legionella lytica strain DSB2004, Isolated From a Fire Sprinkler System.</title>
        <authorList>
            <person name="Everhart A.D."/>
            <person name="Kidane D.T."/>
            <person name="Farone A.L."/>
            <person name="Farone M.B."/>
        </authorList>
    </citation>
    <scope>NUCLEOTIDE SEQUENCE [LARGE SCALE GENOMIC DNA]</scope>
    <source>
        <strain evidence="2 3">DSB2004</strain>
    </source>
</reference>